<gene>
    <name evidence="1" type="ORF">GA0116959_106190</name>
</gene>
<evidence type="ECO:0000313" key="1">
    <source>
        <dbReference type="EMBL" id="SCC71962.1"/>
    </source>
</evidence>
<dbReference type="Proteomes" id="UP000243661">
    <property type="component" value="Unassembled WGS sequence"/>
</dbReference>
<reference evidence="1 2" key="1">
    <citation type="submission" date="2016-08" db="EMBL/GenBank/DDBJ databases">
        <authorList>
            <person name="Seilhamer J.J."/>
        </authorList>
    </citation>
    <scope>NUCLEOTIDE SEQUENCE [LARGE SCALE GENOMIC DNA]</scope>
    <source>
        <strain evidence="1 2">ANC 4874</strain>
    </source>
</reference>
<sequence length="154" mass="18122">MKPFYQARELTHQEKLLAQSVFGDQINYTRPKIISKPFLPWQPRGIFMAPNGNIYMNPSDYSENYALESPYIQEIFIHEMTHVMQHQKGVNVLLKGAILQIAYYLSFKLYNPYRYVFHQDKPFEAYNIEQQGDIARDICSGRIPNMICKPNIKL</sequence>
<dbReference type="EMBL" id="FMBK01000006">
    <property type="protein sequence ID" value="SCC71962.1"/>
    <property type="molecule type" value="Genomic_DNA"/>
</dbReference>
<organism evidence="1 2">
    <name type="scientific">Acinetobacter albensis</name>
    <dbReference type="NCBI Taxonomy" id="1673609"/>
    <lineage>
        <taxon>Bacteria</taxon>
        <taxon>Pseudomonadati</taxon>
        <taxon>Pseudomonadota</taxon>
        <taxon>Gammaproteobacteria</taxon>
        <taxon>Moraxellales</taxon>
        <taxon>Moraxellaceae</taxon>
        <taxon>Acinetobacter</taxon>
    </lineage>
</organism>
<evidence type="ECO:0000313" key="2">
    <source>
        <dbReference type="Proteomes" id="UP000243661"/>
    </source>
</evidence>
<name>A0A1C4GUW2_9GAMM</name>
<dbReference type="AlphaFoldDB" id="A0A1C4GUW2"/>
<proteinExistence type="predicted"/>
<accession>A0A1C4GUW2</accession>
<protein>
    <recommendedName>
        <fullName evidence="3">Type IV secretion protein Rhs</fullName>
    </recommendedName>
</protein>
<evidence type="ECO:0008006" key="3">
    <source>
        <dbReference type="Google" id="ProtNLM"/>
    </source>
</evidence>